<comment type="similarity">
    <text evidence="1">Belongs to the barstar family.</text>
</comment>
<feature type="domain" description="Barstar (barnase inhibitor)" evidence="2">
    <location>
        <begin position="31"/>
        <end position="106"/>
    </location>
</feature>
<dbReference type="InterPro" id="IPR035905">
    <property type="entry name" value="Barstar-like_sf"/>
</dbReference>
<dbReference type="InterPro" id="IPR000468">
    <property type="entry name" value="Barstar"/>
</dbReference>
<keyword evidence="4" id="KW-1185">Reference proteome</keyword>
<accession>A0A7Y6I547</accession>
<evidence type="ECO:0000313" key="4">
    <source>
        <dbReference type="Proteomes" id="UP000586042"/>
    </source>
</evidence>
<dbReference type="Pfam" id="PF01337">
    <property type="entry name" value="Barstar"/>
    <property type="match status" value="1"/>
</dbReference>
<sequence length="132" mass="14086">MDDPLPPWLTVSTGPAPAIPDGRTARIPAPAVIDGRAARTRAAFFEEAARALRLPAYFGRNWDALTDSLRDTGRVDLLVEHAEELLSAEPAEQLVTLLAVLAEAAGTGLTLTLRTDADHEAGLRRRIAAALP</sequence>
<dbReference type="Proteomes" id="UP000586042">
    <property type="component" value="Unassembled WGS sequence"/>
</dbReference>
<evidence type="ECO:0000313" key="3">
    <source>
        <dbReference type="EMBL" id="NUW30925.1"/>
    </source>
</evidence>
<gene>
    <name evidence="3" type="ORF">HTZ77_05765</name>
</gene>
<organism evidence="3 4">
    <name type="scientific">Nonomuraea montanisoli</name>
    <dbReference type="NCBI Taxonomy" id="2741721"/>
    <lineage>
        <taxon>Bacteria</taxon>
        <taxon>Bacillati</taxon>
        <taxon>Actinomycetota</taxon>
        <taxon>Actinomycetes</taxon>
        <taxon>Streptosporangiales</taxon>
        <taxon>Streptosporangiaceae</taxon>
        <taxon>Nonomuraea</taxon>
    </lineage>
</organism>
<dbReference type="RefSeq" id="WP_175588352.1">
    <property type="nucleotide sequence ID" value="NZ_JABWGN010000002.1"/>
</dbReference>
<protein>
    <submittedName>
        <fullName evidence="3">Barstar family protein</fullName>
    </submittedName>
</protein>
<evidence type="ECO:0000259" key="2">
    <source>
        <dbReference type="Pfam" id="PF01337"/>
    </source>
</evidence>
<comment type="caution">
    <text evidence="3">The sequence shown here is derived from an EMBL/GenBank/DDBJ whole genome shotgun (WGS) entry which is preliminary data.</text>
</comment>
<proteinExistence type="inferred from homology"/>
<reference evidence="3 4" key="1">
    <citation type="submission" date="2020-06" db="EMBL/GenBank/DDBJ databases">
        <title>Nonomuraea sp. SMC257, a novel actinomycete isolated from soil.</title>
        <authorList>
            <person name="Chanama M."/>
        </authorList>
    </citation>
    <scope>NUCLEOTIDE SEQUENCE [LARGE SCALE GENOMIC DNA]</scope>
    <source>
        <strain evidence="3 4">SMC257</strain>
    </source>
</reference>
<name>A0A7Y6I547_9ACTN</name>
<dbReference type="EMBL" id="JABWGN010000002">
    <property type="protein sequence ID" value="NUW30925.1"/>
    <property type="molecule type" value="Genomic_DNA"/>
</dbReference>
<dbReference type="AlphaFoldDB" id="A0A7Y6I547"/>
<dbReference type="SUPFAM" id="SSF52038">
    <property type="entry name" value="Barstar-related"/>
    <property type="match status" value="1"/>
</dbReference>
<dbReference type="Gene3D" id="3.30.370.10">
    <property type="entry name" value="Barstar-like"/>
    <property type="match status" value="1"/>
</dbReference>
<evidence type="ECO:0000256" key="1">
    <source>
        <dbReference type="ARBA" id="ARBA00006845"/>
    </source>
</evidence>